<protein>
    <submittedName>
        <fullName evidence="2">Uncharacterized protein</fullName>
    </submittedName>
</protein>
<dbReference type="EMBL" id="JAETXL010000023">
    <property type="protein sequence ID" value="MBL6280465.1"/>
    <property type="molecule type" value="Genomic_DNA"/>
</dbReference>
<organism evidence="2 3">
    <name type="scientific">Micromonospora fiedleri</name>
    <dbReference type="NCBI Taxonomy" id="1157498"/>
    <lineage>
        <taxon>Bacteria</taxon>
        <taxon>Bacillati</taxon>
        <taxon>Actinomycetota</taxon>
        <taxon>Actinomycetes</taxon>
        <taxon>Micromonosporales</taxon>
        <taxon>Micromonosporaceae</taxon>
        <taxon>Micromonospora</taxon>
    </lineage>
</organism>
<feature type="region of interest" description="Disordered" evidence="1">
    <location>
        <begin position="149"/>
        <end position="169"/>
    </location>
</feature>
<evidence type="ECO:0000313" key="3">
    <source>
        <dbReference type="Proteomes" id="UP000661193"/>
    </source>
</evidence>
<comment type="caution">
    <text evidence="2">The sequence shown here is derived from an EMBL/GenBank/DDBJ whole genome shotgun (WGS) entry which is preliminary data.</text>
</comment>
<name>A0ABS1UZX3_9ACTN</name>
<dbReference type="RefSeq" id="WP_203224650.1">
    <property type="nucleotide sequence ID" value="NZ_JAETXL010000023.1"/>
</dbReference>
<dbReference type="Proteomes" id="UP000661193">
    <property type="component" value="Unassembled WGS sequence"/>
</dbReference>
<evidence type="ECO:0000313" key="2">
    <source>
        <dbReference type="EMBL" id="MBL6280465.1"/>
    </source>
</evidence>
<evidence type="ECO:0000256" key="1">
    <source>
        <dbReference type="SAM" id="MobiDB-lite"/>
    </source>
</evidence>
<gene>
    <name evidence="2" type="ORF">JMF97_30365</name>
</gene>
<reference evidence="2 3" key="1">
    <citation type="submission" date="2021-01" db="EMBL/GenBank/DDBJ databases">
        <title>Genome sequencing of Micromonospora fiedleri MG-37.</title>
        <authorList>
            <person name="Moreland P.E.J."/>
            <person name="Stach J.E.M."/>
        </authorList>
    </citation>
    <scope>NUCLEOTIDE SEQUENCE [LARGE SCALE GENOMIC DNA]</scope>
    <source>
        <strain evidence="2 3">MG-37</strain>
    </source>
</reference>
<proteinExistence type="predicted"/>
<sequence length="169" mass="18807">MVAGSLREPLNPEQEHLIRVIFEQFDQVGEWPIWQYVDLTLESRLGIDTAADVLASLPSVGERGPVSPSYGLTWRQDSYAPVRLDKPIALTVAGLRYLPEAEPLLRSFVTTIRHFVDRKRNLVPSPTQVVEATVTSAEIKGELLKREHRRRRGLSCGGDDAQGPPAARA</sequence>
<keyword evidence="3" id="KW-1185">Reference proteome</keyword>
<accession>A0ABS1UZX3</accession>